<dbReference type="STRING" id="1218108.GCA_000382425_02921"/>
<keyword evidence="3" id="KW-0378">Hydrolase</keyword>
<gene>
    <name evidence="6" type="ORF">EB1_26960</name>
</gene>
<reference evidence="6 7" key="1">
    <citation type="submission" date="2019-07" db="EMBL/GenBank/DDBJ databases">
        <title>Whole genome shotgun sequence of Empedobacter brevis NBRC 14943.</title>
        <authorList>
            <person name="Hosoyama A."/>
            <person name="Uohara A."/>
            <person name="Ohji S."/>
            <person name="Ichikawa N."/>
        </authorList>
    </citation>
    <scope>NUCLEOTIDE SEQUENCE [LARGE SCALE GENOMIC DNA]</scope>
    <source>
        <strain evidence="6 7">NBRC 14943</strain>
    </source>
</reference>
<dbReference type="Proteomes" id="UP000321245">
    <property type="component" value="Unassembled WGS sequence"/>
</dbReference>
<dbReference type="PANTHER" id="PTHR30404">
    <property type="entry name" value="N-ACETYLMURAMOYL-L-ALANINE AMIDASE"/>
    <property type="match status" value="1"/>
</dbReference>
<dbReference type="Gene3D" id="3.40.630.40">
    <property type="entry name" value="Zn-dependent exopeptidases"/>
    <property type="match status" value="1"/>
</dbReference>
<evidence type="ECO:0000313" key="7">
    <source>
        <dbReference type="Proteomes" id="UP000321245"/>
    </source>
</evidence>
<dbReference type="GO" id="GO:0009253">
    <property type="term" value="P:peptidoglycan catabolic process"/>
    <property type="evidence" value="ECO:0007669"/>
    <property type="project" value="InterPro"/>
</dbReference>
<dbReference type="InterPro" id="IPR002508">
    <property type="entry name" value="MurNAc-LAA_cat"/>
</dbReference>
<evidence type="ECO:0000256" key="1">
    <source>
        <dbReference type="ARBA" id="ARBA00001561"/>
    </source>
</evidence>
<dbReference type="OrthoDB" id="9806267at2"/>
<dbReference type="PANTHER" id="PTHR30404:SF0">
    <property type="entry name" value="N-ACETYLMURAMOYL-L-ALANINE AMIDASE AMIC"/>
    <property type="match status" value="1"/>
</dbReference>
<feature type="chain" id="PRO_5021961426" description="N-acetylmuramoyl-L-alanine amidase" evidence="4">
    <location>
        <begin position="19"/>
        <end position="204"/>
    </location>
</feature>
<evidence type="ECO:0000259" key="5">
    <source>
        <dbReference type="SMART" id="SM00646"/>
    </source>
</evidence>
<name>A0A511NJI4_9FLAO</name>
<feature type="domain" description="MurNAc-LAA" evidence="5">
    <location>
        <begin position="91"/>
        <end position="203"/>
    </location>
</feature>
<evidence type="ECO:0000256" key="4">
    <source>
        <dbReference type="SAM" id="SignalP"/>
    </source>
</evidence>
<keyword evidence="7" id="KW-1185">Reference proteome</keyword>
<protein>
    <recommendedName>
        <fullName evidence="2">N-acetylmuramoyl-L-alanine amidase</fullName>
        <ecNumber evidence="2">3.5.1.28</ecNumber>
    </recommendedName>
</protein>
<dbReference type="SUPFAM" id="SSF53187">
    <property type="entry name" value="Zn-dependent exopeptidases"/>
    <property type="match status" value="1"/>
</dbReference>
<dbReference type="EMBL" id="BJXC01000021">
    <property type="protein sequence ID" value="GEM52906.1"/>
    <property type="molecule type" value="Genomic_DNA"/>
</dbReference>
<comment type="caution">
    <text evidence="6">The sequence shown here is derived from an EMBL/GenBank/DDBJ whole genome shotgun (WGS) entry which is preliminary data.</text>
</comment>
<dbReference type="SMART" id="SM00646">
    <property type="entry name" value="Ami_3"/>
    <property type="match status" value="1"/>
</dbReference>
<keyword evidence="4" id="KW-0732">Signal</keyword>
<dbReference type="EC" id="3.5.1.28" evidence="2"/>
<dbReference type="CDD" id="cd02696">
    <property type="entry name" value="MurNAc-LAA"/>
    <property type="match status" value="1"/>
</dbReference>
<dbReference type="AlphaFoldDB" id="A0A511NJI4"/>
<dbReference type="Pfam" id="PF01520">
    <property type="entry name" value="Amidase_3"/>
    <property type="match status" value="1"/>
</dbReference>
<evidence type="ECO:0000256" key="3">
    <source>
        <dbReference type="ARBA" id="ARBA00022801"/>
    </source>
</evidence>
<organism evidence="6 7">
    <name type="scientific">Empedobacter brevis NBRC 14943 = ATCC 43319</name>
    <dbReference type="NCBI Taxonomy" id="1218108"/>
    <lineage>
        <taxon>Bacteria</taxon>
        <taxon>Pseudomonadati</taxon>
        <taxon>Bacteroidota</taxon>
        <taxon>Flavobacteriia</taxon>
        <taxon>Flavobacteriales</taxon>
        <taxon>Weeksellaceae</taxon>
        <taxon>Empedobacter</taxon>
    </lineage>
</organism>
<evidence type="ECO:0000256" key="2">
    <source>
        <dbReference type="ARBA" id="ARBA00011901"/>
    </source>
</evidence>
<dbReference type="RefSeq" id="WP_019976395.1">
    <property type="nucleotide sequence ID" value="NZ_BJXC01000021.1"/>
</dbReference>
<dbReference type="GeneID" id="84650992"/>
<dbReference type="GO" id="GO:0030288">
    <property type="term" value="C:outer membrane-bounded periplasmic space"/>
    <property type="evidence" value="ECO:0007669"/>
    <property type="project" value="TreeGrafter"/>
</dbReference>
<comment type="catalytic activity">
    <reaction evidence="1">
        <text>Hydrolyzes the link between N-acetylmuramoyl residues and L-amino acid residues in certain cell-wall glycopeptides.</text>
        <dbReference type="EC" id="3.5.1.28"/>
    </reaction>
</comment>
<proteinExistence type="predicted"/>
<sequence length="204" mass="22878">MKKLIQIFCLLLTTGLLAQTDTIDSTFSSKRIILLDAGHGGTDTGVKKDEFQEKDIALKIATVIKEKNPFTDIDFILLREGDEQIINTNRANMINELKPDLVLSIHANYNVKDSKKGTEIHLSPMNPFFEKSKILGEKIGKTISSLGLENLGIVETNSKILRDAKVPILMIEIGYLTNDDDRKFLADENNYPKIADKIFEALKN</sequence>
<evidence type="ECO:0000313" key="6">
    <source>
        <dbReference type="EMBL" id="GEM52906.1"/>
    </source>
</evidence>
<accession>A0A511NJI4</accession>
<dbReference type="InterPro" id="IPR050695">
    <property type="entry name" value="N-acetylmuramoyl_amidase_3"/>
</dbReference>
<feature type="signal peptide" evidence="4">
    <location>
        <begin position="1"/>
        <end position="18"/>
    </location>
</feature>
<dbReference type="GO" id="GO:0008745">
    <property type="term" value="F:N-acetylmuramoyl-L-alanine amidase activity"/>
    <property type="evidence" value="ECO:0007669"/>
    <property type="project" value="UniProtKB-EC"/>
</dbReference>